<evidence type="ECO:0000313" key="2">
    <source>
        <dbReference type="Proteomes" id="UP001183388"/>
    </source>
</evidence>
<comment type="caution">
    <text evidence="1">The sequence shown here is derived from an EMBL/GenBank/DDBJ whole genome shotgun (WGS) entry which is preliminary data.</text>
</comment>
<keyword evidence="2" id="KW-1185">Reference proteome</keyword>
<dbReference type="RefSeq" id="WP_311629773.1">
    <property type="nucleotide sequence ID" value="NZ_JAVREN010000008.1"/>
</dbReference>
<name>A0ABU2L5J8_9ACTN</name>
<protein>
    <recommendedName>
        <fullName evidence="3">Ferredoxin</fullName>
    </recommendedName>
</protein>
<evidence type="ECO:0008006" key="3">
    <source>
        <dbReference type="Google" id="ProtNLM"/>
    </source>
</evidence>
<gene>
    <name evidence="1" type="ORF">RM780_07645</name>
</gene>
<proteinExistence type="predicted"/>
<accession>A0ABU2L5J8</accession>
<sequence>MTTFILQPTPDEAALGITAETLGVRALGPDVTPAQRAHAEAVWRPADPGQPCRCSGTDCVHGQPCDDDCDGSLVHRDRYPGSLWEITVWADDYQCSHCGVGADACGVILPDLPWGEIATDEQGKHIVIYEGIRHPNFGNDGGTLRSGGDA</sequence>
<dbReference type="EMBL" id="JAVREN010000008">
    <property type="protein sequence ID" value="MDT0306835.1"/>
    <property type="molecule type" value="Genomic_DNA"/>
</dbReference>
<evidence type="ECO:0000313" key="1">
    <source>
        <dbReference type="EMBL" id="MDT0306835.1"/>
    </source>
</evidence>
<dbReference type="Proteomes" id="UP001183388">
    <property type="component" value="Unassembled WGS sequence"/>
</dbReference>
<reference evidence="2" key="1">
    <citation type="submission" date="2023-07" db="EMBL/GenBank/DDBJ databases">
        <title>30 novel species of actinomycetes from the DSMZ collection.</title>
        <authorList>
            <person name="Nouioui I."/>
        </authorList>
    </citation>
    <scope>NUCLEOTIDE SEQUENCE [LARGE SCALE GENOMIC DNA]</scope>
    <source>
        <strain evidence="2">DSM 44917</strain>
    </source>
</reference>
<organism evidence="1 2">
    <name type="scientific">Streptomyces boetiae</name>
    <dbReference type="NCBI Taxonomy" id="3075541"/>
    <lineage>
        <taxon>Bacteria</taxon>
        <taxon>Bacillati</taxon>
        <taxon>Actinomycetota</taxon>
        <taxon>Actinomycetes</taxon>
        <taxon>Kitasatosporales</taxon>
        <taxon>Streptomycetaceae</taxon>
        <taxon>Streptomyces</taxon>
    </lineage>
</organism>